<dbReference type="Proteomes" id="UP000706039">
    <property type="component" value="Unassembled WGS sequence"/>
</dbReference>
<evidence type="ECO:0000256" key="3">
    <source>
        <dbReference type="ARBA" id="ARBA00022803"/>
    </source>
</evidence>
<sequence length="300" mass="31406">MGRWALGAAGVITLAAIGVAVIRKDDAPPPAPAQQAQSTETPDQAIAKLEARLKANPQDVQGWQLLGWAFFETGRFPEAATAYRRATALAPDKADLWSALGEALALSTEKRELPKDAADAFARAIALDPKDARARYFLAVGKDVAGDHKGALDAWFALLADTPAGAPWEADLRRTIEEVAAREKIDVAARLAAVKPAPAAPSPSVATAAIPGPTREQMQAAAALPKGQQEMMIQSMVDGLEAKLKADPANPNGWIMLMRSRMTLGETARASAAWKSAIAANPGAKAQIDEAARALGIPGG</sequence>
<evidence type="ECO:0000256" key="1">
    <source>
        <dbReference type="ARBA" id="ARBA00022737"/>
    </source>
</evidence>
<name>A0ABS7PKA8_9SPHN</name>
<comment type="caution">
    <text evidence="6">The sequence shown here is derived from an EMBL/GenBank/DDBJ whole genome shotgun (WGS) entry which is preliminary data.</text>
</comment>
<gene>
    <name evidence="6" type="ORF">K7G82_05420</name>
</gene>
<proteinExistence type="predicted"/>
<evidence type="ECO:0000259" key="5">
    <source>
        <dbReference type="Pfam" id="PF23914"/>
    </source>
</evidence>
<dbReference type="PANTHER" id="PTHR47870">
    <property type="entry name" value="CYTOCHROME C-TYPE BIOGENESIS PROTEIN CCMH"/>
    <property type="match status" value="1"/>
</dbReference>
<reference evidence="6 7" key="1">
    <citation type="submission" date="2021-08" db="EMBL/GenBank/DDBJ databases">
        <authorList>
            <person name="Tuo L."/>
        </authorList>
    </citation>
    <scope>NUCLEOTIDE SEQUENCE [LARGE SCALE GENOMIC DNA]</scope>
    <source>
        <strain evidence="6 7">JCM 31229</strain>
    </source>
</reference>
<protein>
    <submittedName>
        <fullName evidence="6">Tetratricopeptide repeat protein</fullName>
    </submittedName>
</protein>
<dbReference type="Pfam" id="PF23914">
    <property type="entry name" value="TPR_CcmH_CycH"/>
    <property type="match status" value="1"/>
</dbReference>
<feature type="repeat" description="TPR" evidence="4">
    <location>
        <begin position="60"/>
        <end position="93"/>
    </location>
</feature>
<dbReference type="InterPro" id="IPR051263">
    <property type="entry name" value="C-type_cytochrome_biogenesis"/>
</dbReference>
<evidence type="ECO:0000256" key="2">
    <source>
        <dbReference type="ARBA" id="ARBA00022748"/>
    </source>
</evidence>
<dbReference type="InterPro" id="IPR019734">
    <property type="entry name" value="TPR_rpt"/>
</dbReference>
<feature type="domain" description="Cytochrome c-type biogenesis protein H TPR" evidence="5">
    <location>
        <begin position="49"/>
        <end position="164"/>
    </location>
</feature>
<keyword evidence="3 4" id="KW-0802">TPR repeat</keyword>
<dbReference type="Gene3D" id="1.25.40.10">
    <property type="entry name" value="Tetratricopeptide repeat domain"/>
    <property type="match status" value="2"/>
</dbReference>
<evidence type="ECO:0000256" key="4">
    <source>
        <dbReference type="PROSITE-ProRule" id="PRU00339"/>
    </source>
</evidence>
<evidence type="ECO:0000313" key="7">
    <source>
        <dbReference type="Proteomes" id="UP000706039"/>
    </source>
</evidence>
<dbReference type="InterPro" id="IPR011990">
    <property type="entry name" value="TPR-like_helical_dom_sf"/>
</dbReference>
<keyword evidence="7" id="KW-1185">Reference proteome</keyword>
<evidence type="ECO:0000313" key="6">
    <source>
        <dbReference type="EMBL" id="MBY8821721.1"/>
    </source>
</evidence>
<dbReference type="EMBL" id="JAINVV010000003">
    <property type="protein sequence ID" value="MBY8821721.1"/>
    <property type="molecule type" value="Genomic_DNA"/>
</dbReference>
<dbReference type="SMART" id="SM00028">
    <property type="entry name" value="TPR"/>
    <property type="match status" value="3"/>
</dbReference>
<accession>A0ABS7PKA8</accession>
<keyword evidence="2" id="KW-0201">Cytochrome c-type biogenesis</keyword>
<dbReference type="InterPro" id="IPR056413">
    <property type="entry name" value="TPR_CcmH_CycH"/>
</dbReference>
<dbReference type="PROSITE" id="PS50005">
    <property type="entry name" value="TPR"/>
    <property type="match status" value="1"/>
</dbReference>
<dbReference type="SUPFAM" id="SSF48452">
    <property type="entry name" value="TPR-like"/>
    <property type="match status" value="1"/>
</dbReference>
<keyword evidence="1" id="KW-0677">Repeat</keyword>
<dbReference type="PANTHER" id="PTHR47870:SF1">
    <property type="entry name" value="CYTOCHROME C-TYPE BIOGENESIS PROTEIN CCMH"/>
    <property type="match status" value="1"/>
</dbReference>
<organism evidence="6 7">
    <name type="scientific">Sphingomonas colocasiae</name>
    <dbReference type="NCBI Taxonomy" id="1848973"/>
    <lineage>
        <taxon>Bacteria</taxon>
        <taxon>Pseudomonadati</taxon>
        <taxon>Pseudomonadota</taxon>
        <taxon>Alphaproteobacteria</taxon>
        <taxon>Sphingomonadales</taxon>
        <taxon>Sphingomonadaceae</taxon>
        <taxon>Sphingomonas</taxon>
    </lineage>
</organism>